<dbReference type="PROSITE" id="PS51257">
    <property type="entry name" value="PROKAR_LIPOPROTEIN"/>
    <property type="match status" value="1"/>
</dbReference>
<dbReference type="KEGG" id="hsd:SD1D_0034"/>
<proteinExistence type="predicted"/>
<protein>
    <submittedName>
        <fullName evidence="2">Putative secreted protein</fullName>
    </submittedName>
</protein>
<dbReference type="Pfam" id="PF16138">
    <property type="entry name" value="DUF4846"/>
    <property type="match status" value="1"/>
</dbReference>
<dbReference type="Proteomes" id="UP000196053">
    <property type="component" value="Chromosome I"/>
</dbReference>
<keyword evidence="1" id="KW-1133">Transmembrane helix</keyword>
<evidence type="ECO:0000313" key="2">
    <source>
        <dbReference type="EMBL" id="CUH91597.1"/>
    </source>
</evidence>
<evidence type="ECO:0000313" key="3">
    <source>
        <dbReference type="Proteomes" id="UP000196053"/>
    </source>
</evidence>
<keyword evidence="3" id="KW-1185">Reference proteome</keyword>
<accession>A0A0K8J271</accession>
<gene>
    <name evidence="2" type="ORF">SD1D_0034</name>
</gene>
<feature type="transmembrane region" description="Helical" evidence="1">
    <location>
        <begin position="12"/>
        <end position="30"/>
    </location>
</feature>
<dbReference type="AlphaFoldDB" id="A0A0K8J271"/>
<reference evidence="3" key="1">
    <citation type="submission" date="2015-09" db="EMBL/GenBank/DDBJ databases">
        <authorList>
            <person name="Wibberg D."/>
        </authorList>
    </citation>
    <scope>NUCLEOTIDE SEQUENCE [LARGE SCALE GENOMIC DNA]</scope>
    <source>
        <strain evidence="3">SD1D</strain>
    </source>
</reference>
<dbReference type="RefSeq" id="WP_058257054.1">
    <property type="nucleotide sequence ID" value="NZ_DUPS01000020.1"/>
</dbReference>
<dbReference type="EMBL" id="LN879430">
    <property type="protein sequence ID" value="CUH91597.1"/>
    <property type="molecule type" value="Genomic_DNA"/>
</dbReference>
<sequence>MKSQKKPLKICIFISKFFLLMFILFSLLMGCNKKDNNQAIVDENTKKDYPDTNSTDDDKNLDAESINIENPINFINPEGKTLDIRIMTPKGYSRIPSSSDELTGFIRNLPLKDDGSKVLAYNKKPIKHQKNHVAVFDIDIGKKDLQQCADSAMRIYAEYYWSLEEYDKIAFHLTNGFYMEYNKWREGYRIKVDGNNVTWVHSTSYDDSYENFLKYMERVFTYAGTLSLTAESKPIQLSELLPGDLLLEGGSPGHCVMVVDIATDENGNRCFLLAQGYMPAQDFHILTNPLHPEDPWYYEEEMTYPIVTPSWTFHEGTLMRWADFKLEQLYQDTSTTDEDRITLLAVGVN</sequence>
<dbReference type="InterPro" id="IPR032315">
    <property type="entry name" value="DUF4846"/>
</dbReference>
<dbReference type="OrthoDB" id="5511471at2"/>
<name>A0A0K8J271_9FIRM</name>
<keyword evidence="1" id="KW-0472">Membrane</keyword>
<keyword evidence="1" id="KW-0812">Transmembrane</keyword>
<evidence type="ECO:0000256" key="1">
    <source>
        <dbReference type="SAM" id="Phobius"/>
    </source>
</evidence>
<organism evidence="2 3">
    <name type="scientific">Herbinix luporum</name>
    <dbReference type="NCBI Taxonomy" id="1679721"/>
    <lineage>
        <taxon>Bacteria</taxon>
        <taxon>Bacillati</taxon>
        <taxon>Bacillota</taxon>
        <taxon>Clostridia</taxon>
        <taxon>Lachnospirales</taxon>
        <taxon>Lachnospiraceae</taxon>
        <taxon>Herbinix</taxon>
    </lineage>
</organism>